<protein>
    <recommendedName>
        <fullName evidence="10">cardiolipin synthase (CMP-forming)</fullName>
        <ecNumber evidence="10">2.7.8.41</ecNumber>
    </recommendedName>
</protein>
<evidence type="ECO:0000256" key="10">
    <source>
        <dbReference type="ARBA" id="ARBA00039001"/>
    </source>
</evidence>
<evidence type="ECO:0000256" key="8">
    <source>
        <dbReference type="ARBA" id="ARBA00023209"/>
    </source>
</evidence>
<keyword evidence="2" id="KW-0444">Lipid biosynthesis</keyword>
<keyword evidence="8" id="KW-0594">Phospholipid biosynthesis</keyword>
<dbReference type="GO" id="GO:0032049">
    <property type="term" value="P:cardiolipin biosynthetic process"/>
    <property type="evidence" value="ECO:0007669"/>
    <property type="project" value="TreeGrafter"/>
</dbReference>
<evidence type="ECO:0000256" key="1">
    <source>
        <dbReference type="ARBA" id="ARBA00004141"/>
    </source>
</evidence>
<evidence type="ECO:0000313" key="13">
    <source>
        <dbReference type="Proteomes" id="UP000694844"/>
    </source>
</evidence>
<sequence>MLLRNVRTLTVNLCDLVKGSRSICCLNATKNLKKFDVCVLSSYNANFQTRRHSFINTFSYDKLFRRRFALTASHSCKRHDEIERDSEDKRAGENIITVPNLLTASRIISTPFLGYMVTHGHFEMALGLFIAAGITDLLDGYVARNFKNQMSSFGTFLDPLADKVMMTVMFTTLAMANIIPVALTVIVVGRDILLVGAGFYVKYISLKPPITFASFFDVTNASATLHPSTLSKYNTVLQLGLVSFVLVSQVMGWGDNSLMQSFYIITGCTTIGSGLQYMWNSKAYFKLKRR</sequence>
<dbReference type="PANTHER" id="PTHR14269">
    <property type="entry name" value="CDP-DIACYLGLYCEROL--GLYCEROL-3-PHOSPHATE 3-PHOSPHATIDYLTRANSFERASE-RELATED"/>
    <property type="match status" value="1"/>
</dbReference>
<dbReference type="RefSeq" id="XP_022333659.1">
    <property type="nucleotide sequence ID" value="XM_022477951.1"/>
</dbReference>
<evidence type="ECO:0000256" key="3">
    <source>
        <dbReference type="ARBA" id="ARBA00022679"/>
    </source>
</evidence>
<evidence type="ECO:0000256" key="6">
    <source>
        <dbReference type="ARBA" id="ARBA00023098"/>
    </source>
</evidence>
<dbReference type="GO" id="GO:0005739">
    <property type="term" value="C:mitochondrion"/>
    <property type="evidence" value="ECO:0007669"/>
    <property type="project" value="TreeGrafter"/>
</dbReference>
<dbReference type="PANTHER" id="PTHR14269:SF60">
    <property type="entry name" value="CARDIOLIPIN SYNTHASE (CMP-FORMING)"/>
    <property type="match status" value="1"/>
</dbReference>
<dbReference type="OrthoDB" id="10020554at2759"/>
<dbReference type="GO" id="GO:0016020">
    <property type="term" value="C:membrane"/>
    <property type="evidence" value="ECO:0007669"/>
    <property type="project" value="UniProtKB-SubCell"/>
</dbReference>
<dbReference type="Proteomes" id="UP000694844">
    <property type="component" value="Chromosome 4"/>
</dbReference>
<evidence type="ECO:0000256" key="9">
    <source>
        <dbReference type="ARBA" id="ARBA00023264"/>
    </source>
</evidence>
<comment type="catalytic activity">
    <reaction evidence="11">
        <text>a CDP-1,2-diacyl-sn-glycerol + a 1,2-diacyl-sn-glycero-3-phospho-(1'-sn-glycerol) = a cardiolipin + CMP + H(+)</text>
        <dbReference type="Rhea" id="RHEA:32931"/>
        <dbReference type="ChEBI" id="CHEBI:15378"/>
        <dbReference type="ChEBI" id="CHEBI:58332"/>
        <dbReference type="ChEBI" id="CHEBI:60377"/>
        <dbReference type="ChEBI" id="CHEBI:62237"/>
        <dbReference type="ChEBI" id="CHEBI:64716"/>
        <dbReference type="EC" id="2.7.8.41"/>
    </reaction>
</comment>
<evidence type="ECO:0000256" key="12">
    <source>
        <dbReference type="SAM" id="Phobius"/>
    </source>
</evidence>
<dbReference type="InterPro" id="IPR043130">
    <property type="entry name" value="CDP-OH_PTrfase_TM_dom"/>
</dbReference>
<dbReference type="GeneID" id="111130738"/>
<evidence type="ECO:0000256" key="2">
    <source>
        <dbReference type="ARBA" id="ARBA00022516"/>
    </source>
</evidence>
<evidence type="ECO:0000256" key="5">
    <source>
        <dbReference type="ARBA" id="ARBA00022989"/>
    </source>
</evidence>
<keyword evidence="4 12" id="KW-0812">Transmembrane</keyword>
<accession>A0A8B8E1Q8</accession>
<feature type="transmembrane region" description="Helical" evidence="12">
    <location>
        <begin position="260"/>
        <end position="280"/>
    </location>
</feature>
<dbReference type="AlphaFoldDB" id="A0A8B8E1Q8"/>
<keyword evidence="3" id="KW-0808">Transferase</keyword>
<dbReference type="EC" id="2.7.8.41" evidence="10"/>
<dbReference type="InterPro" id="IPR000462">
    <property type="entry name" value="CDP-OH_P_trans"/>
</dbReference>
<dbReference type="GO" id="GO:0043337">
    <property type="term" value="F:cardiolipin synthase (CMP-forming)"/>
    <property type="evidence" value="ECO:0007669"/>
    <property type="project" value="UniProtKB-EC"/>
</dbReference>
<gene>
    <name evidence="14" type="primary">LOC111130738</name>
</gene>
<evidence type="ECO:0000256" key="11">
    <source>
        <dbReference type="ARBA" id="ARBA00047433"/>
    </source>
</evidence>
<evidence type="ECO:0000256" key="7">
    <source>
        <dbReference type="ARBA" id="ARBA00023136"/>
    </source>
</evidence>
<organism evidence="13 14">
    <name type="scientific">Crassostrea virginica</name>
    <name type="common">Eastern oyster</name>
    <dbReference type="NCBI Taxonomy" id="6565"/>
    <lineage>
        <taxon>Eukaryota</taxon>
        <taxon>Metazoa</taxon>
        <taxon>Spiralia</taxon>
        <taxon>Lophotrochozoa</taxon>
        <taxon>Mollusca</taxon>
        <taxon>Bivalvia</taxon>
        <taxon>Autobranchia</taxon>
        <taxon>Pteriomorphia</taxon>
        <taxon>Ostreida</taxon>
        <taxon>Ostreoidea</taxon>
        <taxon>Ostreidae</taxon>
        <taxon>Crassostrea</taxon>
    </lineage>
</organism>
<keyword evidence="7 12" id="KW-0472">Membrane</keyword>
<keyword evidence="6" id="KW-0443">Lipid metabolism</keyword>
<proteinExistence type="predicted"/>
<dbReference type="InterPro" id="IPR050324">
    <property type="entry name" value="CDP-alcohol_PTase-I"/>
</dbReference>
<dbReference type="Gene3D" id="1.20.120.1760">
    <property type="match status" value="1"/>
</dbReference>
<evidence type="ECO:0000256" key="4">
    <source>
        <dbReference type="ARBA" id="ARBA00022692"/>
    </source>
</evidence>
<keyword evidence="9" id="KW-1208">Phospholipid metabolism</keyword>
<evidence type="ECO:0000313" key="14">
    <source>
        <dbReference type="RefSeq" id="XP_022333659.1"/>
    </source>
</evidence>
<keyword evidence="5 12" id="KW-1133">Transmembrane helix</keyword>
<dbReference type="KEGG" id="cvn:111130738"/>
<comment type="subcellular location">
    <subcellularLocation>
        <location evidence="1">Membrane</location>
        <topology evidence="1">Multi-pass membrane protein</topology>
    </subcellularLocation>
</comment>
<name>A0A8B8E1Q8_CRAVI</name>
<dbReference type="Pfam" id="PF01066">
    <property type="entry name" value="CDP-OH_P_transf"/>
    <property type="match status" value="1"/>
</dbReference>
<reference evidence="14" key="1">
    <citation type="submission" date="2025-08" db="UniProtKB">
        <authorList>
            <consortium name="RefSeq"/>
        </authorList>
    </citation>
    <scope>IDENTIFICATION</scope>
    <source>
        <tissue evidence="14">Whole sample</tissue>
    </source>
</reference>
<keyword evidence="13" id="KW-1185">Reference proteome</keyword>
<feature type="transmembrane region" description="Helical" evidence="12">
    <location>
        <begin position="164"/>
        <end position="188"/>
    </location>
</feature>